<feature type="transmembrane region" description="Helical" evidence="7">
    <location>
        <begin position="106"/>
        <end position="128"/>
    </location>
</feature>
<keyword evidence="3" id="KW-1003">Cell membrane</keyword>
<feature type="transmembrane region" description="Helical" evidence="7">
    <location>
        <begin position="140"/>
        <end position="159"/>
    </location>
</feature>
<dbReference type="Gene3D" id="1.10.3720.10">
    <property type="entry name" value="MetI-like"/>
    <property type="match status" value="1"/>
</dbReference>
<dbReference type="GO" id="GO:0055085">
    <property type="term" value="P:transmembrane transport"/>
    <property type="evidence" value="ECO:0007669"/>
    <property type="project" value="InterPro"/>
</dbReference>
<evidence type="ECO:0000256" key="4">
    <source>
        <dbReference type="ARBA" id="ARBA00022692"/>
    </source>
</evidence>
<dbReference type="PANTHER" id="PTHR43744">
    <property type="entry name" value="ABC TRANSPORTER PERMEASE PROTEIN MG189-RELATED-RELATED"/>
    <property type="match status" value="1"/>
</dbReference>
<sequence length="275" mass="30485">MKDAREKHPFVFWGLMLFSIFLFVPVVWLLVTSLKSLDQLGDSSVWFPIPPHPENYADATSIRPFWLYAGNSLFLATVSGALTTLTSALVGYGFARLPGRGKRPLFAVLIALMMMPPIITLIPTYLLFARVGLVGTYWPWVLWGLSGAPYLIFLFRQFFASLPRELEEAARLDGCSHFRIWWQIFLPLSKPILVTAFVLSFNGVWGDFVAPTLLLDSDRMTLAQAVATQFVNAAGFPINNLIAAAAILYVIPVVVLFFVAQRAYVSGFAGSGLKG</sequence>
<keyword evidence="10" id="KW-1185">Reference proteome</keyword>
<dbReference type="CDD" id="cd06261">
    <property type="entry name" value="TM_PBP2"/>
    <property type="match status" value="1"/>
</dbReference>
<keyword evidence="2 7" id="KW-0813">Transport</keyword>
<keyword evidence="6 7" id="KW-0472">Membrane</keyword>
<dbReference type="GO" id="GO:0005886">
    <property type="term" value="C:plasma membrane"/>
    <property type="evidence" value="ECO:0007669"/>
    <property type="project" value="UniProtKB-SubCell"/>
</dbReference>
<evidence type="ECO:0000256" key="2">
    <source>
        <dbReference type="ARBA" id="ARBA00022448"/>
    </source>
</evidence>
<evidence type="ECO:0000256" key="1">
    <source>
        <dbReference type="ARBA" id="ARBA00004651"/>
    </source>
</evidence>
<evidence type="ECO:0000313" key="10">
    <source>
        <dbReference type="Proteomes" id="UP000293865"/>
    </source>
</evidence>
<organism evidence="9 10">
    <name type="scientific">Agromyces albus</name>
    <dbReference type="NCBI Taxonomy" id="205332"/>
    <lineage>
        <taxon>Bacteria</taxon>
        <taxon>Bacillati</taxon>
        <taxon>Actinomycetota</taxon>
        <taxon>Actinomycetes</taxon>
        <taxon>Micrococcales</taxon>
        <taxon>Microbacteriaceae</taxon>
        <taxon>Agromyces</taxon>
    </lineage>
</organism>
<comment type="subcellular location">
    <subcellularLocation>
        <location evidence="1 7">Cell membrane</location>
        <topology evidence="1 7">Multi-pass membrane protein</topology>
    </subcellularLocation>
</comment>
<gene>
    <name evidence="9" type="ORF">ESP51_10290</name>
</gene>
<dbReference type="PANTHER" id="PTHR43744:SF12">
    <property type="entry name" value="ABC TRANSPORTER PERMEASE PROTEIN MG189-RELATED"/>
    <property type="match status" value="1"/>
</dbReference>
<feature type="transmembrane region" description="Helical" evidence="7">
    <location>
        <begin position="241"/>
        <end position="260"/>
    </location>
</feature>
<reference evidence="9 10" key="1">
    <citation type="submission" date="2019-01" db="EMBL/GenBank/DDBJ databases">
        <title>Agromyces.</title>
        <authorList>
            <person name="Li J."/>
        </authorList>
    </citation>
    <scope>NUCLEOTIDE SEQUENCE [LARGE SCALE GENOMIC DNA]</scope>
    <source>
        <strain evidence="9 10">DSM 15934</strain>
    </source>
</reference>
<proteinExistence type="inferred from homology"/>
<evidence type="ECO:0000259" key="8">
    <source>
        <dbReference type="PROSITE" id="PS50928"/>
    </source>
</evidence>
<evidence type="ECO:0000256" key="5">
    <source>
        <dbReference type="ARBA" id="ARBA00022989"/>
    </source>
</evidence>
<evidence type="ECO:0000313" key="9">
    <source>
        <dbReference type="EMBL" id="RXZ70313.1"/>
    </source>
</evidence>
<feature type="domain" description="ABC transmembrane type-1" evidence="8">
    <location>
        <begin position="69"/>
        <end position="260"/>
    </location>
</feature>
<accession>A0A4Q2L1R2</accession>
<keyword evidence="4 7" id="KW-0812">Transmembrane</keyword>
<feature type="transmembrane region" description="Helical" evidence="7">
    <location>
        <begin position="12"/>
        <end position="31"/>
    </location>
</feature>
<feature type="transmembrane region" description="Helical" evidence="7">
    <location>
        <begin position="180"/>
        <end position="205"/>
    </location>
</feature>
<comment type="caution">
    <text evidence="9">The sequence shown here is derived from an EMBL/GenBank/DDBJ whole genome shotgun (WGS) entry which is preliminary data.</text>
</comment>
<dbReference type="InterPro" id="IPR035906">
    <property type="entry name" value="MetI-like_sf"/>
</dbReference>
<dbReference type="AlphaFoldDB" id="A0A4Q2L1R2"/>
<dbReference type="Pfam" id="PF00528">
    <property type="entry name" value="BPD_transp_1"/>
    <property type="match status" value="1"/>
</dbReference>
<dbReference type="InterPro" id="IPR000515">
    <property type="entry name" value="MetI-like"/>
</dbReference>
<dbReference type="Proteomes" id="UP000293865">
    <property type="component" value="Unassembled WGS sequence"/>
</dbReference>
<evidence type="ECO:0000256" key="3">
    <source>
        <dbReference type="ARBA" id="ARBA00022475"/>
    </source>
</evidence>
<keyword evidence="5 7" id="KW-1133">Transmembrane helix</keyword>
<dbReference type="OrthoDB" id="2063054at2"/>
<dbReference type="SUPFAM" id="SSF161098">
    <property type="entry name" value="MetI-like"/>
    <property type="match status" value="1"/>
</dbReference>
<protein>
    <submittedName>
        <fullName evidence="9">Carbohydrate ABC transporter permease</fullName>
    </submittedName>
</protein>
<evidence type="ECO:0000256" key="6">
    <source>
        <dbReference type="ARBA" id="ARBA00023136"/>
    </source>
</evidence>
<comment type="similarity">
    <text evidence="7">Belongs to the binding-protein-dependent transport system permease family.</text>
</comment>
<dbReference type="EMBL" id="SDPN01000016">
    <property type="protein sequence ID" value="RXZ70313.1"/>
    <property type="molecule type" value="Genomic_DNA"/>
</dbReference>
<evidence type="ECO:0000256" key="7">
    <source>
        <dbReference type="RuleBase" id="RU363032"/>
    </source>
</evidence>
<dbReference type="PROSITE" id="PS50928">
    <property type="entry name" value="ABC_TM1"/>
    <property type="match status" value="1"/>
</dbReference>
<name>A0A4Q2L1R2_9MICO</name>
<feature type="transmembrane region" description="Helical" evidence="7">
    <location>
        <begin position="73"/>
        <end position="94"/>
    </location>
</feature>